<organism evidence="2 3">
    <name type="scientific">Aldrovandia affinis</name>
    <dbReference type="NCBI Taxonomy" id="143900"/>
    <lineage>
        <taxon>Eukaryota</taxon>
        <taxon>Metazoa</taxon>
        <taxon>Chordata</taxon>
        <taxon>Craniata</taxon>
        <taxon>Vertebrata</taxon>
        <taxon>Euteleostomi</taxon>
        <taxon>Actinopterygii</taxon>
        <taxon>Neopterygii</taxon>
        <taxon>Teleostei</taxon>
        <taxon>Notacanthiformes</taxon>
        <taxon>Halosauridae</taxon>
        <taxon>Aldrovandia</taxon>
    </lineage>
</organism>
<dbReference type="EMBL" id="JAINUG010000136">
    <property type="protein sequence ID" value="KAJ8393578.1"/>
    <property type="molecule type" value="Genomic_DNA"/>
</dbReference>
<evidence type="ECO:0000313" key="2">
    <source>
        <dbReference type="EMBL" id="KAJ8393578.1"/>
    </source>
</evidence>
<reference evidence="2" key="1">
    <citation type="journal article" date="2023" name="Science">
        <title>Genome structures resolve the early diversification of teleost fishes.</title>
        <authorList>
            <person name="Parey E."/>
            <person name="Louis A."/>
            <person name="Montfort J."/>
            <person name="Bouchez O."/>
            <person name="Roques C."/>
            <person name="Iampietro C."/>
            <person name="Lluch J."/>
            <person name="Castinel A."/>
            <person name="Donnadieu C."/>
            <person name="Desvignes T."/>
            <person name="Floi Bucao C."/>
            <person name="Jouanno E."/>
            <person name="Wen M."/>
            <person name="Mejri S."/>
            <person name="Dirks R."/>
            <person name="Jansen H."/>
            <person name="Henkel C."/>
            <person name="Chen W.J."/>
            <person name="Zahm M."/>
            <person name="Cabau C."/>
            <person name="Klopp C."/>
            <person name="Thompson A.W."/>
            <person name="Robinson-Rechavi M."/>
            <person name="Braasch I."/>
            <person name="Lecointre G."/>
            <person name="Bobe J."/>
            <person name="Postlethwait J.H."/>
            <person name="Berthelot C."/>
            <person name="Roest Crollius H."/>
            <person name="Guiguen Y."/>
        </authorList>
    </citation>
    <scope>NUCLEOTIDE SEQUENCE</scope>
    <source>
        <strain evidence="2">NC1722</strain>
    </source>
</reference>
<dbReference type="AlphaFoldDB" id="A0AAD7S088"/>
<evidence type="ECO:0000313" key="3">
    <source>
        <dbReference type="Proteomes" id="UP001221898"/>
    </source>
</evidence>
<gene>
    <name evidence="2" type="ORF">AAFF_G00060510</name>
</gene>
<protein>
    <submittedName>
        <fullName evidence="2">Uncharacterized protein</fullName>
    </submittedName>
</protein>
<proteinExistence type="predicted"/>
<accession>A0AAD7S088</accession>
<dbReference type="Proteomes" id="UP001221898">
    <property type="component" value="Unassembled WGS sequence"/>
</dbReference>
<sequence length="69" mass="7853">MCRCLFRCTPVSEEDEWKSPIKQSLRIHFPRQTDVARPCCLCAWKLPAPGYGSRPLLHASRPSSLRGDP</sequence>
<comment type="caution">
    <text evidence="2">The sequence shown here is derived from an EMBL/GenBank/DDBJ whole genome shotgun (WGS) entry which is preliminary data.</text>
</comment>
<name>A0AAD7S088_9TELE</name>
<keyword evidence="3" id="KW-1185">Reference proteome</keyword>
<evidence type="ECO:0000256" key="1">
    <source>
        <dbReference type="SAM" id="MobiDB-lite"/>
    </source>
</evidence>
<feature type="region of interest" description="Disordered" evidence="1">
    <location>
        <begin position="49"/>
        <end position="69"/>
    </location>
</feature>